<protein>
    <recommendedName>
        <fullName evidence="2">CN hydrolase domain-containing protein</fullName>
    </recommendedName>
</protein>
<reference evidence="3" key="1">
    <citation type="submission" date="2018-05" db="EMBL/GenBank/DDBJ databases">
        <authorList>
            <person name="Lanie J.A."/>
            <person name="Ng W.-L."/>
            <person name="Kazmierczak K.M."/>
            <person name="Andrzejewski T.M."/>
            <person name="Davidsen T.M."/>
            <person name="Wayne K.J."/>
            <person name="Tettelin H."/>
            <person name="Glass J.I."/>
            <person name="Rusch D."/>
            <person name="Podicherti R."/>
            <person name="Tsui H.-C.T."/>
            <person name="Winkler M.E."/>
        </authorList>
    </citation>
    <scope>NUCLEOTIDE SEQUENCE</scope>
</reference>
<dbReference type="InterPro" id="IPR050345">
    <property type="entry name" value="Aliph_Amidase/BUP"/>
</dbReference>
<dbReference type="PANTHER" id="PTHR43674:SF16">
    <property type="entry name" value="CARBON-NITROGEN FAMILY, PUTATIVE (AFU_ORTHOLOGUE AFUA_5G02350)-RELATED"/>
    <property type="match status" value="1"/>
</dbReference>
<evidence type="ECO:0000313" key="3">
    <source>
        <dbReference type="EMBL" id="SVB03028.1"/>
    </source>
</evidence>
<dbReference type="EMBL" id="UINC01026135">
    <property type="protein sequence ID" value="SVB03028.1"/>
    <property type="molecule type" value="Genomic_DNA"/>
</dbReference>
<dbReference type="InterPro" id="IPR003010">
    <property type="entry name" value="C-N_Hydrolase"/>
</dbReference>
<dbReference type="AlphaFoldDB" id="A0A382ANG2"/>
<organism evidence="3">
    <name type="scientific">marine metagenome</name>
    <dbReference type="NCBI Taxonomy" id="408172"/>
    <lineage>
        <taxon>unclassified sequences</taxon>
        <taxon>metagenomes</taxon>
        <taxon>ecological metagenomes</taxon>
    </lineage>
</organism>
<evidence type="ECO:0000259" key="2">
    <source>
        <dbReference type="PROSITE" id="PS50263"/>
    </source>
</evidence>
<gene>
    <name evidence="3" type="ORF">METZ01_LOCUS155882</name>
</gene>
<name>A0A382ANG2_9ZZZZ</name>
<dbReference type="InterPro" id="IPR036526">
    <property type="entry name" value="C-N_Hydrolase_sf"/>
</dbReference>
<dbReference type="PROSITE" id="PS50263">
    <property type="entry name" value="CN_HYDROLASE"/>
    <property type="match status" value="1"/>
</dbReference>
<dbReference type="Gene3D" id="3.60.110.10">
    <property type="entry name" value="Carbon-nitrogen hydrolase"/>
    <property type="match status" value="1"/>
</dbReference>
<dbReference type="GO" id="GO:0016811">
    <property type="term" value="F:hydrolase activity, acting on carbon-nitrogen (but not peptide) bonds, in linear amides"/>
    <property type="evidence" value="ECO:0007669"/>
    <property type="project" value="TreeGrafter"/>
</dbReference>
<keyword evidence="1" id="KW-0378">Hydrolase</keyword>
<evidence type="ECO:0000256" key="1">
    <source>
        <dbReference type="ARBA" id="ARBA00022801"/>
    </source>
</evidence>
<dbReference type="Pfam" id="PF00795">
    <property type="entry name" value="CN_hydrolase"/>
    <property type="match status" value="1"/>
</dbReference>
<dbReference type="SUPFAM" id="SSF56317">
    <property type="entry name" value="Carbon-nitrogen hydrolase"/>
    <property type="match status" value="1"/>
</dbReference>
<proteinExistence type="predicted"/>
<dbReference type="PANTHER" id="PTHR43674">
    <property type="entry name" value="NITRILASE C965.09-RELATED"/>
    <property type="match status" value="1"/>
</dbReference>
<accession>A0A382ANG2</accession>
<feature type="domain" description="CN hydrolase" evidence="2">
    <location>
        <begin position="163"/>
        <end position="404"/>
    </location>
</feature>
<dbReference type="CDD" id="cd07197">
    <property type="entry name" value="nitrilase"/>
    <property type="match status" value="1"/>
</dbReference>
<sequence>MTNLKLETIQPWTPHPSAAPLTERDDGCFIIRANGTRTCVGGWQMTFAGAKAERAYLIEVKVEQSEIDNPHDTLRCAAYWGELPPTSVKTGNPEVTGWDYLLPEQIDTQILRFQRCLSPEQDDVSLTLRFTLRWSTKGSSTWSLPQIEEVSTDEISTHMRQSIKIAVVTGKKNQRQSSFTTVDDNISFYAPLCEAASQKNPSLIVLPEIALQWGIKGSPIDLAVPVTGPETEVFADIARRYRLRIMLGMLERDEDAVYNSAVLISPNGQIDGLYRKVHLAVGGEIESGISPGEGFPVFETEIGRIGCNICMDSSVTESSRMVGLNGADFLLLPIMGDHRAWQPGLRIFDPDRFRGIMQTRAMDNQVCMVVAVNRTEGSCIIDRLGNVLAWNHGEKEFILAEINVSDGYRPASKGCFRSINWMQRRPHLYQVFVDNHNQGSLLTKPY</sequence>